<organism evidence="1 2">
    <name type="scientific">Trichonephila inaurata madagascariensis</name>
    <dbReference type="NCBI Taxonomy" id="2747483"/>
    <lineage>
        <taxon>Eukaryota</taxon>
        <taxon>Metazoa</taxon>
        <taxon>Ecdysozoa</taxon>
        <taxon>Arthropoda</taxon>
        <taxon>Chelicerata</taxon>
        <taxon>Arachnida</taxon>
        <taxon>Araneae</taxon>
        <taxon>Araneomorphae</taxon>
        <taxon>Entelegynae</taxon>
        <taxon>Araneoidea</taxon>
        <taxon>Nephilidae</taxon>
        <taxon>Trichonephila</taxon>
        <taxon>Trichonephila inaurata</taxon>
    </lineage>
</organism>
<proteinExistence type="predicted"/>
<dbReference type="AlphaFoldDB" id="A0A8X6YF52"/>
<accession>A0A8X6YF52</accession>
<name>A0A8X6YF52_9ARAC</name>
<sequence>MTSPTGEDSSNVGRIALRLPVFWRIMSHFGFGNVTVGVPHTNSIENIQKKCPPTERLGLLTKKDLHNVSRDFEVNERILHAEDAVSVDLQVKKMQRDSYNPVLIYKPLGSSLANNPLIKKQDFILGIMTEAQLEFLELYGKNTLVCKT</sequence>
<protein>
    <submittedName>
        <fullName evidence="1">Uncharacterized protein</fullName>
    </submittedName>
</protein>
<dbReference type="OrthoDB" id="6506111at2759"/>
<dbReference type="EMBL" id="BMAV01017080">
    <property type="protein sequence ID" value="GFY68459.1"/>
    <property type="molecule type" value="Genomic_DNA"/>
</dbReference>
<comment type="caution">
    <text evidence="1">The sequence shown here is derived from an EMBL/GenBank/DDBJ whole genome shotgun (WGS) entry which is preliminary data.</text>
</comment>
<reference evidence="1" key="1">
    <citation type="submission" date="2020-08" db="EMBL/GenBank/DDBJ databases">
        <title>Multicomponent nature underlies the extraordinary mechanical properties of spider dragline silk.</title>
        <authorList>
            <person name="Kono N."/>
            <person name="Nakamura H."/>
            <person name="Mori M."/>
            <person name="Yoshida Y."/>
            <person name="Ohtoshi R."/>
            <person name="Malay A.D."/>
            <person name="Moran D.A.P."/>
            <person name="Tomita M."/>
            <person name="Numata K."/>
            <person name="Arakawa K."/>
        </authorList>
    </citation>
    <scope>NUCLEOTIDE SEQUENCE</scope>
</reference>
<evidence type="ECO:0000313" key="2">
    <source>
        <dbReference type="Proteomes" id="UP000886998"/>
    </source>
</evidence>
<keyword evidence="2" id="KW-1185">Reference proteome</keyword>
<evidence type="ECO:0000313" key="1">
    <source>
        <dbReference type="EMBL" id="GFY68459.1"/>
    </source>
</evidence>
<dbReference type="Proteomes" id="UP000886998">
    <property type="component" value="Unassembled WGS sequence"/>
</dbReference>
<gene>
    <name evidence="1" type="primary">X975_01819</name>
    <name evidence="1" type="ORF">TNIN_385411</name>
</gene>